<dbReference type="HOGENOM" id="CLU_1833384_0_0_10"/>
<dbReference type="EMBL" id="ACKS01000011">
    <property type="protein sequence ID" value="EFA45388.1"/>
    <property type="molecule type" value="Genomic_DNA"/>
</dbReference>
<evidence type="ECO:0000313" key="2">
    <source>
        <dbReference type="EMBL" id="EFA45388.1"/>
    </source>
</evidence>
<protein>
    <submittedName>
        <fullName evidence="2">Uncharacterized protein</fullName>
    </submittedName>
</protein>
<accession>D1PT86</accession>
<dbReference type="Proteomes" id="UP000003160">
    <property type="component" value="Unassembled WGS sequence"/>
</dbReference>
<feature type="chain" id="PRO_5003025836" evidence="1">
    <location>
        <begin position="22"/>
        <end position="140"/>
    </location>
</feature>
<proteinExistence type="predicted"/>
<name>D1PT86_9BACT</name>
<feature type="signal peptide" evidence="1">
    <location>
        <begin position="1"/>
        <end position="21"/>
    </location>
</feature>
<keyword evidence="1" id="KW-0732">Signal</keyword>
<evidence type="ECO:0000256" key="1">
    <source>
        <dbReference type="SAM" id="SignalP"/>
    </source>
</evidence>
<dbReference type="RefSeq" id="WP_007175375.1">
    <property type="nucleotide sequence ID" value="NZ_GG704784.1"/>
</dbReference>
<comment type="caution">
    <text evidence="2">The sequence shown here is derived from an EMBL/GenBank/DDBJ whole genome shotgun (WGS) entry which is preliminary data.</text>
</comment>
<dbReference type="AlphaFoldDB" id="D1PT86"/>
<organism evidence="2 3">
    <name type="scientific">Hallella bergensis DSM 17361</name>
    <dbReference type="NCBI Taxonomy" id="585502"/>
    <lineage>
        <taxon>Bacteria</taxon>
        <taxon>Pseudomonadati</taxon>
        <taxon>Bacteroidota</taxon>
        <taxon>Bacteroidia</taxon>
        <taxon>Bacteroidales</taxon>
        <taxon>Prevotellaceae</taxon>
        <taxon>Hallella</taxon>
    </lineage>
</organism>
<gene>
    <name evidence="2" type="ORF">HMPREF0645_0171</name>
</gene>
<dbReference type="OrthoDB" id="1440774at2"/>
<reference evidence="2 3" key="1">
    <citation type="submission" date="2009-10" db="EMBL/GenBank/DDBJ databases">
        <authorList>
            <person name="Qin X."/>
            <person name="Bachman B."/>
            <person name="Battles P."/>
            <person name="Bell A."/>
            <person name="Bess C."/>
            <person name="Bickham C."/>
            <person name="Chaboub L."/>
            <person name="Chen D."/>
            <person name="Coyle M."/>
            <person name="Deiros D.R."/>
            <person name="Dinh H."/>
            <person name="Forbes L."/>
            <person name="Fowler G."/>
            <person name="Francisco L."/>
            <person name="Fu Q."/>
            <person name="Gubbala S."/>
            <person name="Hale W."/>
            <person name="Han Y."/>
            <person name="Hemphill L."/>
            <person name="Highlander S.K."/>
            <person name="Hirani K."/>
            <person name="Hogues M."/>
            <person name="Jackson L."/>
            <person name="Jakkamsetti A."/>
            <person name="Javaid M."/>
            <person name="Jiang H."/>
            <person name="Korchina V."/>
            <person name="Kovar C."/>
            <person name="Lara F."/>
            <person name="Lee S."/>
            <person name="Mata R."/>
            <person name="Mathew T."/>
            <person name="Moen C."/>
            <person name="Morales K."/>
            <person name="Munidasa M."/>
            <person name="Nazareth L."/>
            <person name="Ngo R."/>
            <person name="Nguyen L."/>
            <person name="Okwuonu G."/>
            <person name="Ongeri F."/>
            <person name="Patil S."/>
            <person name="Petrosino J."/>
            <person name="Pham C."/>
            <person name="Pham P."/>
            <person name="Pu L.-L."/>
            <person name="Puazo M."/>
            <person name="Raj R."/>
            <person name="Reid J."/>
            <person name="Rouhana J."/>
            <person name="Saada N."/>
            <person name="Shang Y."/>
            <person name="Simmons D."/>
            <person name="Thornton R."/>
            <person name="Warren J."/>
            <person name="Weissenberger G."/>
            <person name="Zhang J."/>
            <person name="Zhang L."/>
            <person name="Zhou C."/>
            <person name="Zhu D."/>
            <person name="Muzny D."/>
            <person name="Worley K."/>
            <person name="Gibbs R."/>
        </authorList>
    </citation>
    <scope>NUCLEOTIDE SEQUENCE [LARGE SCALE GENOMIC DNA]</scope>
    <source>
        <strain evidence="2 3">DSM 17361</strain>
    </source>
</reference>
<sequence length="140" mass="16631">MKRLVLIAMAWLMCMLSYAQAYEVDFSVDQEKTTVTYKLKNNTKYDLFLRRGFFPNMQSYCLVYYTTSTGELRCIDIDVLPDDKYLRVIKPGETYRFEFALSPYTTKYHVTKLEAVFNFLYQKSGDNEFIPVRREMVITL</sequence>
<evidence type="ECO:0000313" key="3">
    <source>
        <dbReference type="Proteomes" id="UP000003160"/>
    </source>
</evidence>
<keyword evidence="3" id="KW-1185">Reference proteome</keyword>